<evidence type="ECO:0000313" key="10">
    <source>
        <dbReference type="EMBL" id="CAF3264474.1"/>
    </source>
</evidence>
<dbReference type="GO" id="GO:0106274">
    <property type="term" value="F:NAD+-protein-arginine ADP-ribosyltransferase activity"/>
    <property type="evidence" value="ECO:0007669"/>
    <property type="project" value="UniProtKB-EC"/>
</dbReference>
<evidence type="ECO:0000313" key="11">
    <source>
        <dbReference type="EMBL" id="CAF3526120.1"/>
    </source>
</evidence>
<dbReference type="Pfam" id="PF01129">
    <property type="entry name" value="ART"/>
    <property type="match status" value="1"/>
</dbReference>
<sequence length="376" mass="43343">MALSKVSKFYLACRNNDINEVKRMITSMSADEINRLEETSFGMSTALHAAAYYGYHEVADILLTHKADPTIRNFTGLTPYEEATTRDVACVFRRHLTKDNTPNSRFSQANPNREWISCDPDMIKRAPHYDTWLETGCRNMPFIVADNLRDDSELTKELKNDPNIDEVWKLFKEAIETHDPKRIVKAYTLETRFYELLNMHLADTSAEMLNETFIFDPKIQPFWQTYGRLAAIIARHPDLQKYQADGLCFRGMILSENELFKYKVGEHILTKSFSSCSRHSSVAEDFATKKLPLKSDQYPIICEYNITSKRSALKLEDLSAYPAEKEVLIVPFCVFEIVKVKTKTNWSAEDGTVKIKEGRKITLKECEKQHSICSIM</sequence>
<dbReference type="PROSITE" id="PS50297">
    <property type="entry name" value="ANK_REP_REGION"/>
    <property type="match status" value="1"/>
</dbReference>
<reference evidence="10" key="1">
    <citation type="submission" date="2021-02" db="EMBL/GenBank/DDBJ databases">
        <authorList>
            <person name="Nowell W R."/>
        </authorList>
    </citation>
    <scope>NUCLEOTIDE SEQUENCE</scope>
</reference>
<evidence type="ECO:0000313" key="13">
    <source>
        <dbReference type="EMBL" id="CAF4647402.1"/>
    </source>
</evidence>
<dbReference type="InterPro" id="IPR000768">
    <property type="entry name" value="ART"/>
</dbReference>
<evidence type="ECO:0000256" key="9">
    <source>
        <dbReference type="RuleBase" id="RU361228"/>
    </source>
</evidence>
<dbReference type="SMART" id="SM00248">
    <property type="entry name" value="ANK"/>
    <property type="match status" value="2"/>
</dbReference>
<dbReference type="EMBL" id="CAJNXB010002622">
    <property type="protein sequence ID" value="CAF3264474.1"/>
    <property type="molecule type" value="Genomic_DNA"/>
</dbReference>
<dbReference type="SUPFAM" id="SSF56399">
    <property type="entry name" value="ADP-ribosylation"/>
    <property type="match status" value="1"/>
</dbReference>
<evidence type="ECO:0000313" key="14">
    <source>
        <dbReference type="EMBL" id="CAF4735790.1"/>
    </source>
</evidence>
<evidence type="ECO:0000313" key="16">
    <source>
        <dbReference type="Proteomes" id="UP000663873"/>
    </source>
</evidence>
<dbReference type="InterPro" id="IPR036770">
    <property type="entry name" value="Ankyrin_rpt-contain_sf"/>
</dbReference>
<evidence type="ECO:0000256" key="2">
    <source>
        <dbReference type="ARBA" id="ARBA00022676"/>
    </source>
</evidence>
<evidence type="ECO:0000256" key="3">
    <source>
        <dbReference type="ARBA" id="ARBA00022679"/>
    </source>
</evidence>
<gene>
    <name evidence="11" type="ORF">GRG538_LOCUS19011</name>
    <name evidence="12" type="ORF">HFQ381_LOCUS19671</name>
    <name evidence="14" type="ORF">QYT958_LOCUS19910</name>
    <name evidence="10" type="ORF">TIS948_LOCUS15979</name>
    <name evidence="13" type="ORF">UJA718_LOCUS33504</name>
</gene>
<dbReference type="Proteomes" id="UP000663873">
    <property type="component" value="Unassembled WGS sequence"/>
</dbReference>
<dbReference type="EMBL" id="CAJOBP010029522">
    <property type="protein sequence ID" value="CAF4647402.1"/>
    <property type="molecule type" value="Genomic_DNA"/>
</dbReference>
<evidence type="ECO:0000256" key="1">
    <source>
        <dbReference type="ARBA" id="ARBA00009558"/>
    </source>
</evidence>
<proteinExistence type="inferred from homology"/>
<keyword evidence="16" id="KW-1185">Reference proteome</keyword>
<keyword evidence="4" id="KW-0548">Nucleotidyltransferase</keyword>
<dbReference type="Gene3D" id="3.90.176.10">
    <property type="entry name" value="Toxin ADP-ribosyltransferase, Chain A, domain 1"/>
    <property type="match status" value="1"/>
</dbReference>
<dbReference type="Proteomes" id="UP000663851">
    <property type="component" value="Unassembled WGS sequence"/>
</dbReference>
<dbReference type="SUPFAM" id="SSF48403">
    <property type="entry name" value="Ankyrin repeat"/>
    <property type="match status" value="1"/>
</dbReference>
<dbReference type="PANTHER" id="PTHR24171">
    <property type="entry name" value="ANKYRIN REPEAT DOMAIN-CONTAINING PROTEIN 39-RELATED"/>
    <property type="match status" value="1"/>
</dbReference>
<evidence type="ECO:0000256" key="6">
    <source>
        <dbReference type="ARBA" id="ARBA00023043"/>
    </source>
</evidence>
<keyword evidence="2 9" id="KW-0328">Glycosyltransferase</keyword>
<keyword evidence="3 9" id="KW-0808">Transferase</keyword>
<dbReference type="GO" id="GO:0016779">
    <property type="term" value="F:nucleotidyltransferase activity"/>
    <property type="evidence" value="ECO:0007669"/>
    <property type="project" value="UniProtKB-KW"/>
</dbReference>
<dbReference type="Proteomes" id="UP000663825">
    <property type="component" value="Unassembled WGS sequence"/>
</dbReference>
<comment type="caution">
    <text evidence="10">The sequence shown here is derived from an EMBL/GenBank/DDBJ whole genome shotgun (WGS) entry which is preliminary data.</text>
</comment>
<dbReference type="Gene3D" id="1.25.40.20">
    <property type="entry name" value="Ankyrin repeat-containing domain"/>
    <property type="match status" value="1"/>
</dbReference>
<comment type="catalytic activity">
    <reaction evidence="7 9">
        <text>L-arginyl-[protein] + NAD(+) = N(omega)-(ADP-D-ribosyl)-L-arginyl-[protein] + nicotinamide + H(+)</text>
        <dbReference type="Rhea" id="RHEA:19149"/>
        <dbReference type="Rhea" id="RHEA-COMP:10532"/>
        <dbReference type="Rhea" id="RHEA-COMP:15087"/>
        <dbReference type="ChEBI" id="CHEBI:15378"/>
        <dbReference type="ChEBI" id="CHEBI:17154"/>
        <dbReference type="ChEBI" id="CHEBI:29965"/>
        <dbReference type="ChEBI" id="CHEBI:57540"/>
        <dbReference type="ChEBI" id="CHEBI:142554"/>
        <dbReference type="EC" id="2.4.2.31"/>
    </reaction>
</comment>
<evidence type="ECO:0000256" key="4">
    <source>
        <dbReference type="ARBA" id="ARBA00022695"/>
    </source>
</evidence>
<dbReference type="PROSITE" id="PS50088">
    <property type="entry name" value="ANK_REPEAT"/>
    <property type="match status" value="1"/>
</dbReference>
<dbReference type="AlphaFoldDB" id="A0A817RPD3"/>
<dbReference type="OrthoDB" id="71307at2759"/>
<organism evidence="10 15">
    <name type="scientific">Rotaria socialis</name>
    <dbReference type="NCBI Taxonomy" id="392032"/>
    <lineage>
        <taxon>Eukaryota</taxon>
        <taxon>Metazoa</taxon>
        <taxon>Spiralia</taxon>
        <taxon>Gnathifera</taxon>
        <taxon>Rotifera</taxon>
        <taxon>Eurotatoria</taxon>
        <taxon>Bdelloidea</taxon>
        <taxon>Philodinida</taxon>
        <taxon>Philodinidae</taxon>
        <taxon>Rotaria</taxon>
    </lineage>
</organism>
<evidence type="ECO:0000313" key="12">
    <source>
        <dbReference type="EMBL" id="CAF4395048.1"/>
    </source>
</evidence>
<keyword evidence="6 8" id="KW-0040">ANK repeat</keyword>
<dbReference type="EMBL" id="CAJNYT010003101">
    <property type="protein sequence ID" value="CAF3526120.1"/>
    <property type="molecule type" value="Genomic_DNA"/>
</dbReference>
<evidence type="ECO:0000256" key="7">
    <source>
        <dbReference type="ARBA" id="ARBA00047597"/>
    </source>
</evidence>
<dbReference type="Pfam" id="PF13857">
    <property type="entry name" value="Ank_5"/>
    <property type="match status" value="1"/>
</dbReference>
<name>A0A817RPD3_9BILA</name>
<accession>A0A817RPD3</accession>
<comment type="similarity">
    <text evidence="1 9">Belongs to the Arg-specific ADP-ribosyltransferase family.</text>
</comment>
<keyword evidence="9" id="KW-0520">NAD</keyword>
<evidence type="ECO:0000313" key="15">
    <source>
        <dbReference type="Proteomes" id="UP000663825"/>
    </source>
</evidence>
<dbReference type="Proteomes" id="UP000663848">
    <property type="component" value="Unassembled WGS sequence"/>
</dbReference>
<dbReference type="Proteomes" id="UP000663872">
    <property type="component" value="Unassembled WGS sequence"/>
</dbReference>
<feature type="repeat" description="ANK" evidence="8">
    <location>
        <begin position="42"/>
        <end position="74"/>
    </location>
</feature>
<keyword evidence="9" id="KW-0521">NADP</keyword>
<dbReference type="InterPro" id="IPR002110">
    <property type="entry name" value="Ankyrin_rpt"/>
</dbReference>
<keyword evidence="5" id="KW-0677">Repeat</keyword>
<dbReference type="EC" id="2.4.2.31" evidence="9"/>
<protein>
    <recommendedName>
        <fullName evidence="9">NAD(P)(+)--arginine ADP-ribosyltransferase</fullName>
        <ecNumber evidence="9">2.4.2.31</ecNumber>
    </recommendedName>
    <alternativeName>
        <fullName evidence="9">Mono(ADP-ribosyl)transferase</fullName>
    </alternativeName>
</protein>
<evidence type="ECO:0000256" key="5">
    <source>
        <dbReference type="ARBA" id="ARBA00022737"/>
    </source>
</evidence>
<evidence type="ECO:0000256" key="8">
    <source>
        <dbReference type="PROSITE-ProRule" id="PRU00023"/>
    </source>
</evidence>
<dbReference type="EMBL" id="CAJOBO010001616">
    <property type="protein sequence ID" value="CAF4395048.1"/>
    <property type="molecule type" value="Genomic_DNA"/>
</dbReference>
<dbReference type="EMBL" id="CAJOBR010003375">
    <property type="protein sequence ID" value="CAF4735790.1"/>
    <property type="molecule type" value="Genomic_DNA"/>
</dbReference>